<feature type="region of interest" description="Disordered" evidence="1">
    <location>
        <begin position="433"/>
        <end position="452"/>
    </location>
</feature>
<dbReference type="AlphaFoldDB" id="A0A640KYU5"/>
<evidence type="ECO:0000313" key="4">
    <source>
        <dbReference type="Proteomes" id="UP000419144"/>
    </source>
</evidence>
<protein>
    <recommendedName>
        <fullName evidence="2">Fungal lipase-type domain-containing protein</fullName>
    </recommendedName>
</protein>
<evidence type="ECO:0000313" key="3">
    <source>
        <dbReference type="EMBL" id="GET92727.1"/>
    </source>
</evidence>
<comment type="caution">
    <text evidence="3">The sequence shown here is derived from an EMBL/GenBank/DDBJ whole genome shotgun (WGS) entry which is preliminary data.</text>
</comment>
<dbReference type="OrthoDB" id="249518at2759"/>
<dbReference type="InterPro" id="IPR029058">
    <property type="entry name" value="AB_hydrolase_fold"/>
</dbReference>
<dbReference type="Gene3D" id="3.40.50.1820">
    <property type="entry name" value="alpha/beta hydrolase"/>
    <property type="match status" value="1"/>
</dbReference>
<evidence type="ECO:0000256" key="1">
    <source>
        <dbReference type="SAM" id="MobiDB-lite"/>
    </source>
</evidence>
<evidence type="ECO:0000259" key="2">
    <source>
        <dbReference type="Pfam" id="PF01764"/>
    </source>
</evidence>
<sequence length="546" mass="60604">MSLRLESIRVYRELYRAASRSARECALYNSSGLLDYISRRFGEEAEKQNRQLRNALRALERRASGQGLRKRRGAEFNRAQTKLLQQYQRYISMEIDRTRALAKALYMAPGNVQLTSVLQVLSAGVGNQLYQQMMESSILSFLEYEAKKASHNEVAEDMTSERQNRIMLQALLPYAERLLLVHRTAVGEKNQVSSLIYLTPWQVTESIIGSRSGVSAVHLRVGRDHLVVEVDETYNKQVVYICCTREDGGDSGSYEWAQEVERIEISESEEVQKTVFHSQYLFMATRICDALLHDSPLHPTRSTVVIGHAVGGAVGLVLSLLLTQRGFEVSNTISLGAPKALQGTLERYAAAINPIRVVLAGDPLVELPITGAEGAPFVHIGEILILSPANSSRDTVAAADKYEDASDNKVVSDAPSSPGVAGFTAESLTAMMTDSDGEPFASGSTDDPSTAASVSFNKADEVLAEEDSNEEEGMTEILRFAAQRYRDNFLVEHYVRHLQDPSVVLTYAEGDEVWDEGDYEELKRKGAREPSVTSEERRIRDLRGPV</sequence>
<dbReference type="GO" id="GO:0006629">
    <property type="term" value="P:lipid metabolic process"/>
    <property type="evidence" value="ECO:0007669"/>
    <property type="project" value="InterPro"/>
</dbReference>
<proteinExistence type="predicted"/>
<feature type="region of interest" description="Disordered" evidence="1">
    <location>
        <begin position="522"/>
        <end position="546"/>
    </location>
</feature>
<dbReference type="Pfam" id="PF01764">
    <property type="entry name" value="Lipase_3"/>
    <property type="match status" value="1"/>
</dbReference>
<gene>
    <name evidence="3" type="ORF">LtaPh_3521900</name>
</gene>
<accession>A0A640KYU5</accession>
<feature type="domain" description="Fungal lipase-type" evidence="2">
    <location>
        <begin position="273"/>
        <end position="369"/>
    </location>
</feature>
<organism evidence="3 4">
    <name type="scientific">Leishmania tarentolae</name>
    <name type="common">Sauroleishmania tarentolae</name>
    <dbReference type="NCBI Taxonomy" id="5689"/>
    <lineage>
        <taxon>Eukaryota</taxon>
        <taxon>Discoba</taxon>
        <taxon>Euglenozoa</taxon>
        <taxon>Kinetoplastea</taxon>
        <taxon>Metakinetoplastina</taxon>
        <taxon>Trypanosomatida</taxon>
        <taxon>Trypanosomatidae</taxon>
        <taxon>Leishmaniinae</taxon>
        <taxon>Leishmania</taxon>
        <taxon>lizard Leishmania</taxon>
    </lineage>
</organism>
<dbReference type="SUPFAM" id="SSF53474">
    <property type="entry name" value="alpha/beta-Hydrolases"/>
    <property type="match status" value="1"/>
</dbReference>
<dbReference type="VEuPathDB" id="TriTrypDB:LtaPh_3521900"/>
<feature type="compositionally biased region" description="Polar residues" evidence="1">
    <location>
        <begin position="442"/>
        <end position="452"/>
    </location>
</feature>
<keyword evidence="4" id="KW-1185">Reference proteome</keyword>
<dbReference type="Proteomes" id="UP000419144">
    <property type="component" value="Unassembled WGS sequence"/>
</dbReference>
<name>A0A640KYU5_LEITA</name>
<dbReference type="InterPro" id="IPR002921">
    <property type="entry name" value="Fungal_lipase-type"/>
</dbReference>
<reference evidence="3" key="1">
    <citation type="submission" date="2019-11" db="EMBL/GenBank/DDBJ databases">
        <title>Leishmania tarentolae CDS.</title>
        <authorList>
            <person name="Goto Y."/>
            <person name="Yamagishi J."/>
        </authorList>
    </citation>
    <scope>NUCLEOTIDE SEQUENCE [LARGE SCALE GENOMIC DNA]</scope>
    <source>
        <strain evidence="3">Parrot Tar II</strain>
    </source>
</reference>
<dbReference type="EMBL" id="BLBS01000056">
    <property type="protein sequence ID" value="GET92727.1"/>
    <property type="molecule type" value="Genomic_DNA"/>
</dbReference>